<organism evidence="2 3">
    <name type="scientific">Tepidiforma flava</name>
    <dbReference type="NCBI Taxonomy" id="3004094"/>
    <lineage>
        <taxon>Bacteria</taxon>
        <taxon>Bacillati</taxon>
        <taxon>Chloroflexota</taxon>
        <taxon>Tepidiformia</taxon>
        <taxon>Tepidiformales</taxon>
        <taxon>Tepidiformaceae</taxon>
        <taxon>Tepidiforma</taxon>
    </lineage>
</organism>
<protein>
    <submittedName>
        <fullName evidence="2">DUF4332 domain-containing protein</fullName>
    </submittedName>
</protein>
<evidence type="ECO:0000313" key="3">
    <source>
        <dbReference type="Proteomes" id="UP001212803"/>
    </source>
</evidence>
<sequence>MTPPNPGKEQLTMAKIIEIEGIGPTYAAKLEAAGIPTTEALLEQAGTAKGREQVAERVGVTTAKVLEWVNRADLMRVKGIGSEYSDLLEAAGVDSVKELAQRRPENLHAKLLEVNEAKKLVRQAPSLSAVEKWVAEAKTLPAAVTH</sequence>
<dbReference type="Pfam" id="PF14229">
    <property type="entry name" value="DUF4332"/>
    <property type="match status" value="1"/>
</dbReference>
<evidence type="ECO:0000313" key="2">
    <source>
        <dbReference type="EMBL" id="WBL35759.1"/>
    </source>
</evidence>
<dbReference type="InterPro" id="IPR025567">
    <property type="entry name" value="DUF4332"/>
</dbReference>
<gene>
    <name evidence="2" type="ORF">O0235_13435</name>
</gene>
<dbReference type="Gene3D" id="1.10.150.20">
    <property type="entry name" value="5' to 3' exonuclease, C-terminal subdomain"/>
    <property type="match status" value="2"/>
</dbReference>
<name>A0ABY7M5G6_9CHLR</name>
<accession>A0ABY7M5G6</accession>
<reference evidence="2 3" key="1">
    <citation type="journal article" date="2023" name="ISME J.">
        <title>Thermophilic Dehalococcoidia with unusual traits shed light on an unexpected past.</title>
        <authorList>
            <person name="Palmer M."/>
            <person name="Covington J.K."/>
            <person name="Zhou E.M."/>
            <person name="Thomas S.C."/>
            <person name="Habib N."/>
            <person name="Seymour C.O."/>
            <person name="Lai D."/>
            <person name="Johnston J."/>
            <person name="Hashimi A."/>
            <person name="Jiao J.Y."/>
            <person name="Muok A.R."/>
            <person name="Liu L."/>
            <person name="Xian W.D."/>
            <person name="Zhi X.Y."/>
            <person name="Li M.M."/>
            <person name="Silva L.P."/>
            <person name="Bowen B.P."/>
            <person name="Louie K."/>
            <person name="Briegel A."/>
            <person name="Pett-Ridge J."/>
            <person name="Weber P.K."/>
            <person name="Tocheva E.I."/>
            <person name="Woyke T."/>
            <person name="Northen T.R."/>
            <person name="Mayali X."/>
            <person name="Li W.J."/>
            <person name="Hedlund B.P."/>
        </authorList>
    </citation>
    <scope>NUCLEOTIDE SEQUENCE [LARGE SCALE GENOMIC DNA]</scope>
    <source>
        <strain evidence="2 3">YIM 72310</strain>
    </source>
</reference>
<keyword evidence="3" id="KW-1185">Reference proteome</keyword>
<dbReference type="EMBL" id="CP115149">
    <property type="protein sequence ID" value="WBL35759.1"/>
    <property type="molecule type" value="Genomic_DNA"/>
</dbReference>
<proteinExistence type="predicted"/>
<evidence type="ECO:0000259" key="1">
    <source>
        <dbReference type="Pfam" id="PF14229"/>
    </source>
</evidence>
<feature type="domain" description="DUF4332" evidence="1">
    <location>
        <begin position="20"/>
        <end position="140"/>
    </location>
</feature>
<dbReference type="Proteomes" id="UP001212803">
    <property type="component" value="Chromosome"/>
</dbReference>